<gene>
    <name evidence="1" type="ORF">SARC_09336</name>
</gene>
<dbReference type="GeneID" id="25909840"/>
<protein>
    <submittedName>
        <fullName evidence="1">Uncharacterized protein</fullName>
    </submittedName>
</protein>
<evidence type="ECO:0000313" key="1">
    <source>
        <dbReference type="EMBL" id="KNC78224.1"/>
    </source>
</evidence>
<name>A0A0L0FNC3_9EUKA</name>
<sequence>MLRKIKTEGASATRLGYTKPRHITYAKCLDTAREILVAMAEAEGQPAFAQATPEEQLRRTSLTRAQHEQGLLFNSYATMDMCGRAH</sequence>
<dbReference type="RefSeq" id="XP_014152126.1">
    <property type="nucleotide sequence ID" value="XM_014296651.1"/>
</dbReference>
<dbReference type="AlphaFoldDB" id="A0A0L0FNC3"/>
<accession>A0A0L0FNC3</accession>
<proteinExistence type="predicted"/>
<dbReference type="EMBL" id="KQ242534">
    <property type="protein sequence ID" value="KNC78224.1"/>
    <property type="molecule type" value="Genomic_DNA"/>
</dbReference>
<organism evidence="1 2">
    <name type="scientific">Sphaeroforma arctica JP610</name>
    <dbReference type="NCBI Taxonomy" id="667725"/>
    <lineage>
        <taxon>Eukaryota</taxon>
        <taxon>Ichthyosporea</taxon>
        <taxon>Ichthyophonida</taxon>
        <taxon>Sphaeroforma</taxon>
    </lineage>
</organism>
<reference evidence="1 2" key="1">
    <citation type="submission" date="2011-02" db="EMBL/GenBank/DDBJ databases">
        <title>The Genome Sequence of Sphaeroforma arctica JP610.</title>
        <authorList>
            <consortium name="The Broad Institute Genome Sequencing Platform"/>
            <person name="Russ C."/>
            <person name="Cuomo C."/>
            <person name="Young S.K."/>
            <person name="Zeng Q."/>
            <person name="Gargeya S."/>
            <person name="Alvarado L."/>
            <person name="Berlin A."/>
            <person name="Chapman S.B."/>
            <person name="Chen Z."/>
            <person name="Freedman E."/>
            <person name="Gellesch M."/>
            <person name="Goldberg J."/>
            <person name="Griggs A."/>
            <person name="Gujja S."/>
            <person name="Heilman E."/>
            <person name="Heiman D."/>
            <person name="Howarth C."/>
            <person name="Mehta T."/>
            <person name="Neiman D."/>
            <person name="Pearson M."/>
            <person name="Roberts A."/>
            <person name="Saif S."/>
            <person name="Shea T."/>
            <person name="Shenoy N."/>
            <person name="Sisk P."/>
            <person name="Stolte C."/>
            <person name="Sykes S."/>
            <person name="White J."/>
            <person name="Yandava C."/>
            <person name="Burger G."/>
            <person name="Gray M.W."/>
            <person name="Holland P.W.H."/>
            <person name="King N."/>
            <person name="Lang F.B.F."/>
            <person name="Roger A.J."/>
            <person name="Ruiz-Trillo I."/>
            <person name="Haas B."/>
            <person name="Nusbaum C."/>
            <person name="Birren B."/>
        </authorList>
    </citation>
    <scope>NUCLEOTIDE SEQUENCE [LARGE SCALE GENOMIC DNA]</scope>
    <source>
        <strain evidence="1 2">JP610</strain>
    </source>
</reference>
<dbReference type="Proteomes" id="UP000054560">
    <property type="component" value="Unassembled WGS sequence"/>
</dbReference>
<keyword evidence="2" id="KW-1185">Reference proteome</keyword>
<evidence type="ECO:0000313" key="2">
    <source>
        <dbReference type="Proteomes" id="UP000054560"/>
    </source>
</evidence>